<gene>
    <name evidence="1" type="ORF">R3P38DRAFT_2784916</name>
</gene>
<dbReference type="AlphaFoldDB" id="A0AAW0AV21"/>
<accession>A0AAW0AV21</accession>
<comment type="caution">
    <text evidence="1">The sequence shown here is derived from an EMBL/GenBank/DDBJ whole genome shotgun (WGS) entry which is preliminary data.</text>
</comment>
<proteinExistence type="predicted"/>
<reference evidence="1 2" key="1">
    <citation type="journal article" date="2024" name="J Genomics">
        <title>Draft genome sequencing and assembly of Favolaschia claudopus CIRM-BRFM 2984 isolated from oak limbs.</title>
        <authorList>
            <person name="Navarro D."/>
            <person name="Drula E."/>
            <person name="Chaduli D."/>
            <person name="Cazenave R."/>
            <person name="Ahrendt S."/>
            <person name="Wang J."/>
            <person name="Lipzen A."/>
            <person name="Daum C."/>
            <person name="Barry K."/>
            <person name="Grigoriev I.V."/>
            <person name="Favel A."/>
            <person name="Rosso M.N."/>
            <person name="Martin F."/>
        </authorList>
    </citation>
    <scope>NUCLEOTIDE SEQUENCE [LARGE SCALE GENOMIC DNA]</scope>
    <source>
        <strain evidence="1 2">CIRM-BRFM 2984</strain>
    </source>
</reference>
<protein>
    <submittedName>
        <fullName evidence="1">Uncharacterized protein</fullName>
    </submittedName>
</protein>
<dbReference type="EMBL" id="JAWWNJ010000048">
    <property type="protein sequence ID" value="KAK7017227.1"/>
    <property type="molecule type" value="Genomic_DNA"/>
</dbReference>
<evidence type="ECO:0000313" key="2">
    <source>
        <dbReference type="Proteomes" id="UP001362999"/>
    </source>
</evidence>
<name>A0AAW0AV21_9AGAR</name>
<sequence length="513" mass="57480">MQIENECALLIFNRRERSGAHIRPASQTVHIRPAKQAPLAGWETTPPIRPAEQAPLAGLETASRYTMNETGQGWTVRIVCTQIRHVEATDSHQRQSKLRDGAFGRRHNTVPVAHADTPDAWPRKRCKVVETGGIWDRGLSALLLNLTMFVLPSAETILDDANPEVQCSMVTLLEEEVLLRDEARRRLQATDADHQFPSTHASTIGALYSAMKESQRYSSFYLAMLMATGEDSRLISVLVPKVLDRSFDGTTRCLDYMPLVTGMFPCEPFRTHTLYASLPEFGLRFAICVCEQSDHIHGFPSNSFVNRLLGLNRPGWFGNVLLIQISYGNTDITNFTLDEKELFAIEFATRRILLTCFHQSTNELLPIVPRLAMPRKTISEWIIQSRQVSIGVQALLFAVNTHLPVKVTTPSLPGSTLLSITDLVYGPWLSGNTSQVPGHVALEVRVDGVSWTVVHIRQHEIKFKALFKNATISTLVGLDWLGNVIVFKKRDYRYVGVGDTDDDFVLAHRAVLK</sequence>
<dbReference type="Proteomes" id="UP001362999">
    <property type="component" value="Unassembled WGS sequence"/>
</dbReference>
<organism evidence="1 2">
    <name type="scientific">Favolaschia claudopus</name>
    <dbReference type="NCBI Taxonomy" id="2862362"/>
    <lineage>
        <taxon>Eukaryota</taxon>
        <taxon>Fungi</taxon>
        <taxon>Dikarya</taxon>
        <taxon>Basidiomycota</taxon>
        <taxon>Agaricomycotina</taxon>
        <taxon>Agaricomycetes</taxon>
        <taxon>Agaricomycetidae</taxon>
        <taxon>Agaricales</taxon>
        <taxon>Marasmiineae</taxon>
        <taxon>Mycenaceae</taxon>
        <taxon>Favolaschia</taxon>
    </lineage>
</organism>
<evidence type="ECO:0000313" key="1">
    <source>
        <dbReference type="EMBL" id="KAK7017227.1"/>
    </source>
</evidence>
<keyword evidence="2" id="KW-1185">Reference proteome</keyword>